<dbReference type="OrthoDB" id="7065612at2"/>
<feature type="signal peptide" evidence="1">
    <location>
        <begin position="1"/>
        <end position="23"/>
    </location>
</feature>
<evidence type="ECO:0008006" key="6">
    <source>
        <dbReference type="Google" id="ProtNLM"/>
    </source>
</evidence>
<keyword evidence="5" id="KW-1185">Reference proteome</keyword>
<evidence type="ECO:0000313" key="5">
    <source>
        <dbReference type="Proteomes" id="UP000245217"/>
    </source>
</evidence>
<feature type="chain" id="PRO_5015420723" description="Lipoprotein" evidence="1">
    <location>
        <begin position="24"/>
        <end position="113"/>
    </location>
</feature>
<name>A0A2U2AQF8_9GAMM</name>
<dbReference type="EMBL" id="QEWV01000005">
    <property type="protein sequence ID" value="PWD91737.1"/>
    <property type="molecule type" value="Genomic_DNA"/>
</dbReference>
<sequence>MKKFFTVSTLSALILAGCATTEAPTKSVSYTDYKDNHKHDTELVSDKHYESYLACVKNGLKSDRVTESTLKGNGTRLQSGNHFVIEIYRAIDSTYARADSDDKRIIDLLHRCK</sequence>
<dbReference type="Proteomes" id="UP000245217">
    <property type="component" value="Unassembled WGS sequence"/>
</dbReference>
<evidence type="ECO:0000256" key="1">
    <source>
        <dbReference type="SAM" id="SignalP"/>
    </source>
</evidence>
<organism evidence="2 4">
    <name type="scientific">Ignatzschineria cameli</name>
    <dbReference type="NCBI Taxonomy" id="2182793"/>
    <lineage>
        <taxon>Bacteria</taxon>
        <taxon>Pseudomonadati</taxon>
        <taxon>Pseudomonadota</taxon>
        <taxon>Gammaproteobacteria</taxon>
        <taxon>Cardiobacteriales</taxon>
        <taxon>Ignatzschineriaceae</taxon>
        <taxon>Ignatzschineria</taxon>
    </lineage>
</organism>
<dbReference type="RefSeq" id="WP_109201867.1">
    <property type="nucleotide sequence ID" value="NZ_QEWS01000005.1"/>
</dbReference>
<reference evidence="2" key="1">
    <citation type="journal article" date="2018" name="Genome Announc.">
        <title>Ignatzschineria cameli sp. nov., isolated from necrotic foot tissue of dromedaries (Camelus dromedarius) and associated maggots (Wohlfahrtia species) in Dubai.</title>
        <authorList>
            <person name="Tsang C.C."/>
            <person name="Tang J.Y."/>
            <person name="Fong J.Y."/>
            <person name="Kinne J."/>
            <person name="Lee H.H."/>
            <person name="Joseph M."/>
            <person name="Jose S."/>
            <person name="Schuster R.K."/>
            <person name="Tang Y."/>
            <person name="Sivakumar S."/>
            <person name="Chen J.H."/>
            <person name="Teng J.L."/>
            <person name="Lau S.K."/>
            <person name="Wernery U."/>
            <person name="Woo P.C."/>
        </authorList>
    </citation>
    <scope>NUCLEOTIDE SEQUENCE</scope>
    <source>
        <strain evidence="2">UAE-HKU57</strain>
        <strain evidence="3">UAE-HKU58</strain>
    </source>
</reference>
<reference evidence="4 5" key="2">
    <citation type="submission" date="2018-05" db="EMBL/GenBank/DDBJ databases">
        <title>Ignatzschineria dubaiensis sp. nov., isolated from necrotic foot tissues of dromedaries (Camelus dromedarius) and associated maggots in Dubai, United Arab Emirates.</title>
        <authorList>
            <person name="Tsang C.C."/>
            <person name="Tang J.Y.M."/>
            <person name="Fong J.Y.H."/>
            <person name="Kinne J."/>
            <person name="Lee H.H."/>
            <person name="Joseph M."/>
            <person name="Jose S."/>
            <person name="Schuster R.K."/>
            <person name="Tang Y."/>
            <person name="Sivakumar S."/>
            <person name="Chen J.H.K."/>
            <person name="Teng J.L.L."/>
            <person name="Lau S.K.P."/>
            <person name="Wernery U."/>
            <person name="Woo P.C.Y."/>
        </authorList>
    </citation>
    <scope>NUCLEOTIDE SEQUENCE [LARGE SCALE GENOMIC DNA]</scope>
    <source>
        <strain evidence="4">UAE-HKU57</strain>
        <strain evidence="5">UAE-HKU58</strain>
    </source>
</reference>
<keyword evidence="1" id="KW-0732">Signal</keyword>
<dbReference type="PROSITE" id="PS51257">
    <property type="entry name" value="PROKAR_LIPOPROTEIN"/>
    <property type="match status" value="1"/>
</dbReference>
<gene>
    <name evidence="2" type="ORF">DC077_07420</name>
    <name evidence="3" type="ORF">DC078_07040</name>
</gene>
<evidence type="ECO:0000313" key="3">
    <source>
        <dbReference type="EMBL" id="PWD91737.1"/>
    </source>
</evidence>
<dbReference type="Proteomes" id="UP000245059">
    <property type="component" value="Unassembled WGS sequence"/>
</dbReference>
<proteinExistence type="predicted"/>
<protein>
    <recommendedName>
        <fullName evidence="6">Lipoprotein</fullName>
    </recommendedName>
</protein>
<evidence type="ECO:0000313" key="4">
    <source>
        <dbReference type="Proteomes" id="UP000245059"/>
    </source>
</evidence>
<dbReference type="AlphaFoldDB" id="A0A2U2AQF8"/>
<comment type="caution">
    <text evidence="2">The sequence shown here is derived from an EMBL/GenBank/DDBJ whole genome shotgun (WGS) entry which is preliminary data.</text>
</comment>
<dbReference type="EMBL" id="QEWW01000004">
    <property type="protein sequence ID" value="PWD85849.1"/>
    <property type="molecule type" value="Genomic_DNA"/>
</dbReference>
<accession>A0A2U2AQF8</accession>
<evidence type="ECO:0000313" key="2">
    <source>
        <dbReference type="EMBL" id="PWD85849.1"/>
    </source>
</evidence>